<feature type="non-terminal residue" evidence="2">
    <location>
        <position position="112"/>
    </location>
</feature>
<dbReference type="EMBL" id="BKCJ011387526">
    <property type="protein sequence ID" value="GFD28655.1"/>
    <property type="molecule type" value="Genomic_DNA"/>
</dbReference>
<evidence type="ECO:0000313" key="2">
    <source>
        <dbReference type="EMBL" id="GFD28655.1"/>
    </source>
</evidence>
<accession>A0A699V087</accession>
<evidence type="ECO:0000256" key="1">
    <source>
        <dbReference type="SAM" id="MobiDB-lite"/>
    </source>
</evidence>
<dbReference type="AlphaFoldDB" id="A0A699V087"/>
<feature type="region of interest" description="Disordered" evidence="1">
    <location>
        <begin position="57"/>
        <end position="87"/>
    </location>
</feature>
<sequence>MLLNVDYLQKQLDKDEFQEDGSMIAFSGVNNQFQEFIDSQSKIDMGKAINDDLVVTESSGTESEVQDDNSRPGNDTDADNADIRPIYDKEPMAKVQLTAECNIFAIGQQHTE</sequence>
<reference evidence="2" key="1">
    <citation type="journal article" date="2019" name="Sci. Rep.">
        <title>Draft genome of Tanacetum cinerariifolium, the natural source of mosquito coil.</title>
        <authorList>
            <person name="Yamashiro T."/>
            <person name="Shiraishi A."/>
            <person name="Satake H."/>
            <person name="Nakayama K."/>
        </authorList>
    </citation>
    <scope>NUCLEOTIDE SEQUENCE</scope>
</reference>
<proteinExistence type="predicted"/>
<name>A0A699V087_TANCI</name>
<organism evidence="2">
    <name type="scientific">Tanacetum cinerariifolium</name>
    <name type="common">Dalmatian daisy</name>
    <name type="synonym">Chrysanthemum cinerariifolium</name>
    <dbReference type="NCBI Taxonomy" id="118510"/>
    <lineage>
        <taxon>Eukaryota</taxon>
        <taxon>Viridiplantae</taxon>
        <taxon>Streptophyta</taxon>
        <taxon>Embryophyta</taxon>
        <taxon>Tracheophyta</taxon>
        <taxon>Spermatophyta</taxon>
        <taxon>Magnoliopsida</taxon>
        <taxon>eudicotyledons</taxon>
        <taxon>Gunneridae</taxon>
        <taxon>Pentapetalae</taxon>
        <taxon>asterids</taxon>
        <taxon>campanulids</taxon>
        <taxon>Asterales</taxon>
        <taxon>Asteraceae</taxon>
        <taxon>Asteroideae</taxon>
        <taxon>Anthemideae</taxon>
        <taxon>Anthemidinae</taxon>
        <taxon>Tanacetum</taxon>
    </lineage>
</organism>
<gene>
    <name evidence="2" type="ORF">Tci_900624</name>
</gene>
<comment type="caution">
    <text evidence="2">The sequence shown here is derived from an EMBL/GenBank/DDBJ whole genome shotgun (WGS) entry which is preliminary data.</text>
</comment>
<protein>
    <submittedName>
        <fullName evidence="2">Uncharacterized protein</fullName>
    </submittedName>
</protein>